<sequence length="83" mass="9817">MDLIIRNLNPATVRKLDELAKKNDSSRQEYLKEHFESFAVNDLHSSLIDRYEKQLEVNTMLLEKSADQMEELVTMFKELMLVE</sequence>
<dbReference type="InterPro" id="IPR010985">
    <property type="entry name" value="Ribbon_hlx_hlx"/>
</dbReference>
<dbReference type="SUPFAM" id="SSF47598">
    <property type="entry name" value="Ribbon-helix-helix"/>
    <property type="match status" value="1"/>
</dbReference>
<reference evidence="2" key="1">
    <citation type="journal article" date="2019" name="Int. J. Syst. Evol. Microbiol.">
        <title>The Global Catalogue of Microorganisms (GCM) 10K type strain sequencing project: providing services to taxonomists for standard genome sequencing and annotation.</title>
        <authorList>
            <consortium name="The Broad Institute Genomics Platform"/>
            <consortium name="The Broad Institute Genome Sequencing Center for Infectious Disease"/>
            <person name="Wu L."/>
            <person name="Ma J."/>
        </authorList>
    </citation>
    <scope>NUCLEOTIDE SEQUENCE [LARGE SCALE GENOMIC DNA]</scope>
    <source>
        <strain evidence="2">CGMCC 4.7177</strain>
    </source>
</reference>
<organism evidence="1 2">
    <name type="scientific">Sporosarcina siberiensis</name>
    <dbReference type="NCBI Taxonomy" id="1365606"/>
    <lineage>
        <taxon>Bacteria</taxon>
        <taxon>Bacillati</taxon>
        <taxon>Bacillota</taxon>
        <taxon>Bacilli</taxon>
        <taxon>Bacillales</taxon>
        <taxon>Caryophanaceae</taxon>
        <taxon>Sporosarcina</taxon>
    </lineage>
</organism>
<dbReference type="EMBL" id="JBHUGI010000001">
    <property type="protein sequence ID" value="MFD1926481.1"/>
    <property type="molecule type" value="Genomic_DNA"/>
</dbReference>
<name>A0ABW4SB56_9BACL</name>
<proteinExistence type="predicted"/>
<evidence type="ECO:0000313" key="1">
    <source>
        <dbReference type="EMBL" id="MFD1926481.1"/>
    </source>
</evidence>
<gene>
    <name evidence="1" type="ORF">ACFSFY_00140</name>
</gene>
<dbReference type="RefSeq" id="WP_381535104.1">
    <property type="nucleotide sequence ID" value="NZ_JBHUGI010000001.1"/>
</dbReference>
<dbReference type="Proteomes" id="UP001597218">
    <property type="component" value="Unassembled WGS sequence"/>
</dbReference>
<comment type="caution">
    <text evidence="1">The sequence shown here is derived from an EMBL/GenBank/DDBJ whole genome shotgun (WGS) entry which is preliminary data.</text>
</comment>
<evidence type="ECO:0008006" key="3">
    <source>
        <dbReference type="Google" id="ProtNLM"/>
    </source>
</evidence>
<evidence type="ECO:0000313" key="2">
    <source>
        <dbReference type="Proteomes" id="UP001597218"/>
    </source>
</evidence>
<accession>A0ABW4SB56</accession>
<keyword evidence="2" id="KW-1185">Reference proteome</keyword>
<protein>
    <recommendedName>
        <fullName evidence="3">Ribbon-helix-helix protein, copG family</fullName>
    </recommendedName>
</protein>